<organism evidence="7 8">
    <name type="scientific">Dimorphilus gyrociliatus</name>
    <dbReference type="NCBI Taxonomy" id="2664684"/>
    <lineage>
        <taxon>Eukaryota</taxon>
        <taxon>Metazoa</taxon>
        <taxon>Spiralia</taxon>
        <taxon>Lophotrochozoa</taxon>
        <taxon>Annelida</taxon>
        <taxon>Polychaeta</taxon>
        <taxon>Polychaeta incertae sedis</taxon>
        <taxon>Dinophilidae</taxon>
        <taxon>Dimorphilus</taxon>
    </lineage>
</organism>
<feature type="domain" description="G-protein coupled receptors family 1 profile" evidence="6">
    <location>
        <begin position="69"/>
        <end position="328"/>
    </location>
</feature>
<dbReference type="InterPro" id="IPR000276">
    <property type="entry name" value="GPCR_Rhodpsn"/>
</dbReference>
<dbReference type="Pfam" id="PF00001">
    <property type="entry name" value="7tm_1"/>
    <property type="match status" value="1"/>
</dbReference>
<evidence type="ECO:0000256" key="3">
    <source>
        <dbReference type="ARBA" id="ARBA00022989"/>
    </source>
</evidence>
<evidence type="ECO:0000256" key="4">
    <source>
        <dbReference type="ARBA" id="ARBA00023136"/>
    </source>
</evidence>
<keyword evidence="3 5" id="KW-1133">Transmembrane helix</keyword>
<sequence length="328" mass="37779">MKKTNLFQVKHLANRGNFKRIEKPFLFKMNNSTGQFNGTVDPVHTHDCIIFRLGLYTVLGFFCILGFIGNAISISVLSKDHTSPIARFLLQTISLADNAFLCIWIMQYTIRYYIEYALGGAGNSPAWLYTRVFTFPLLYMAQTETIWLTVVIALNRYMAVCKPYLGARYCNTPITVYREVAVVTAFSILYNLPRYFELKVVETGNGTASWAPANYTANYYYRVIYTDGFYQLFSFILPLIILAYVNINVTLAYRAAQKRKQKMIGRARKETNENNITLVMIIIVLVFMLCLAPARIVQLVTQYKYDHCHETAFYVIHVVNVLEVSYFL</sequence>
<evidence type="ECO:0000256" key="1">
    <source>
        <dbReference type="ARBA" id="ARBA00004370"/>
    </source>
</evidence>
<keyword evidence="2 5" id="KW-0812">Transmembrane</keyword>
<protein>
    <recommendedName>
        <fullName evidence="6">G-protein coupled receptors family 1 profile domain-containing protein</fullName>
    </recommendedName>
</protein>
<dbReference type="EMBL" id="CAJFCJ010000003">
    <property type="protein sequence ID" value="CAD5112976.1"/>
    <property type="molecule type" value="Genomic_DNA"/>
</dbReference>
<dbReference type="PANTHER" id="PTHR46641:SF2">
    <property type="entry name" value="FMRFAMIDE RECEPTOR"/>
    <property type="match status" value="1"/>
</dbReference>
<dbReference type="Proteomes" id="UP000549394">
    <property type="component" value="Unassembled WGS sequence"/>
</dbReference>
<evidence type="ECO:0000259" key="6">
    <source>
        <dbReference type="PROSITE" id="PS50262"/>
    </source>
</evidence>
<feature type="transmembrane region" description="Helical" evidence="5">
    <location>
        <begin position="229"/>
        <end position="253"/>
    </location>
</feature>
<dbReference type="CDD" id="cd14978">
    <property type="entry name" value="7tmA_FMRFamide_R-like"/>
    <property type="match status" value="1"/>
</dbReference>
<feature type="transmembrane region" description="Helical" evidence="5">
    <location>
        <begin position="175"/>
        <end position="192"/>
    </location>
</feature>
<evidence type="ECO:0000313" key="8">
    <source>
        <dbReference type="Proteomes" id="UP000549394"/>
    </source>
</evidence>
<gene>
    <name evidence="7" type="ORF">DGYR_LOCUS2030</name>
</gene>
<feature type="transmembrane region" description="Helical" evidence="5">
    <location>
        <begin position="53"/>
        <end position="76"/>
    </location>
</feature>
<dbReference type="GO" id="GO:0016020">
    <property type="term" value="C:membrane"/>
    <property type="evidence" value="ECO:0007669"/>
    <property type="project" value="UniProtKB-SubCell"/>
</dbReference>
<feature type="transmembrane region" description="Helical" evidence="5">
    <location>
        <begin position="274"/>
        <end position="294"/>
    </location>
</feature>
<dbReference type="PROSITE" id="PS50262">
    <property type="entry name" value="G_PROTEIN_RECEP_F1_2"/>
    <property type="match status" value="1"/>
</dbReference>
<evidence type="ECO:0000313" key="7">
    <source>
        <dbReference type="EMBL" id="CAD5112976.1"/>
    </source>
</evidence>
<reference evidence="7 8" key="1">
    <citation type="submission" date="2020-08" db="EMBL/GenBank/DDBJ databases">
        <authorList>
            <person name="Hejnol A."/>
        </authorList>
    </citation>
    <scope>NUCLEOTIDE SEQUENCE [LARGE SCALE GENOMIC DNA]</scope>
</reference>
<evidence type="ECO:0000256" key="2">
    <source>
        <dbReference type="ARBA" id="ARBA00022692"/>
    </source>
</evidence>
<feature type="transmembrane region" description="Helical" evidence="5">
    <location>
        <begin position="126"/>
        <end position="154"/>
    </location>
</feature>
<dbReference type="Gene3D" id="1.20.1070.10">
    <property type="entry name" value="Rhodopsin 7-helix transmembrane proteins"/>
    <property type="match status" value="1"/>
</dbReference>
<dbReference type="AlphaFoldDB" id="A0A7I8VBA8"/>
<dbReference type="PRINTS" id="PR00237">
    <property type="entry name" value="GPCRRHODOPSN"/>
</dbReference>
<comment type="caution">
    <text evidence="7">The sequence shown here is derived from an EMBL/GenBank/DDBJ whole genome shotgun (WGS) entry which is preliminary data.</text>
</comment>
<dbReference type="GO" id="GO:0004930">
    <property type="term" value="F:G protein-coupled receptor activity"/>
    <property type="evidence" value="ECO:0007669"/>
    <property type="project" value="InterPro"/>
</dbReference>
<proteinExistence type="predicted"/>
<evidence type="ECO:0000256" key="5">
    <source>
        <dbReference type="SAM" id="Phobius"/>
    </source>
</evidence>
<dbReference type="PANTHER" id="PTHR46641">
    <property type="entry name" value="FMRFAMIDE RECEPTOR-RELATED"/>
    <property type="match status" value="1"/>
</dbReference>
<dbReference type="InterPro" id="IPR052954">
    <property type="entry name" value="GPCR-Ligand_Int"/>
</dbReference>
<dbReference type="SUPFAM" id="SSF81321">
    <property type="entry name" value="Family A G protein-coupled receptor-like"/>
    <property type="match status" value="1"/>
</dbReference>
<name>A0A7I8VBA8_9ANNE</name>
<keyword evidence="8" id="KW-1185">Reference proteome</keyword>
<accession>A0A7I8VBA8</accession>
<comment type="subcellular location">
    <subcellularLocation>
        <location evidence="1">Membrane</location>
    </subcellularLocation>
</comment>
<dbReference type="InterPro" id="IPR017452">
    <property type="entry name" value="GPCR_Rhodpsn_7TM"/>
</dbReference>
<dbReference type="OrthoDB" id="10011262at2759"/>
<keyword evidence="4 5" id="KW-0472">Membrane</keyword>